<evidence type="ECO:0000313" key="7">
    <source>
        <dbReference type="EMBL" id="PGG96936.1"/>
    </source>
</evidence>
<dbReference type="GO" id="GO:0005886">
    <property type="term" value="C:plasma membrane"/>
    <property type="evidence" value="ECO:0007669"/>
    <property type="project" value="TreeGrafter"/>
</dbReference>
<evidence type="ECO:0000256" key="4">
    <source>
        <dbReference type="ARBA" id="ARBA00022989"/>
    </source>
</evidence>
<dbReference type="AlphaFoldDB" id="A0A2B7WK08"/>
<proteinExistence type="predicted"/>
<comment type="subcellular location">
    <subcellularLocation>
        <location evidence="1">Membrane</location>
        <topology evidence="1">Multi-pass membrane protein</topology>
    </subcellularLocation>
</comment>
<feature type="transmembrane region" description="Helical" evidence="6">
    <location>
        <begin position="390"/>
        <end position="415"/>
    </location>
</feature>
<dbReference type="PROSITE" id="PS50267">
    <property type="entry name" value="NA_NEUROTRAN_SYMP_3"/>
    <property type="match status" value="1"/>
</dbReference>
<keyword evidence="2" id="KW-0813">Transport</keyword>
<dbReference type="PANTHER" id="PTHR11616">
    <property type="entry name" value="SODIUM/CHLORIDE DEPENDENT TRANSPORTER"/>
    <property type="match status" value="1"/>
</dbReference>
<comment type="caution">
    <text evidence="7">The sequence shown here is derived from an EMBL/GenBank/DDBJ whole genome shotgun (WGS) entry which is preliminary data.</text>
</comment>
<accession>A0A2B7WK08</accession>
<feature type="transmembrane region" description="Helical" evidence="6">
    <location>
        <begin position="348"/>
        <end position="370"/>
    </location>
</feature>
<dbReference type="PANTHER" id="PTHR11616:SF240">
    <property type="entry name" value="BLOATED TUBULES, ISOFORM B-RELATED"/>
    <property type="match status" value="1"/>
</dbReference>
<keyword evidence="8" id="KW-1185">Reference proteome</keyword>
<feature type="transmembrane region" description="Helical" evidence="6">
    <location>
        <begin position="103"/>
        <end position="130"/>
    </location>
</feature>
<keyword evidence="3 6" id="KW-0812">Transmembrane</keyword>
<dbReference type="Proteomes" id="UP000224080">
    <property type="component" value="Unassembled WGS sequence"/>
</dbReference>
<dbReference type="InterPro" id="IPR000175">
    <property type="entry name" value="Na/ntran_symport"/>
</dbReference>
<feature type="transmembrane region" description="Helical" evidence="6">
    <location>
        <begin position="293"/>
        <end position="319"/>
    </location>
</feature>
<evidence type="ECO:0000313" key="8">
    <source>
        <dbReference type="Proteomes" id="UP000224080"/>
    </source>
</evidence>
<keyword evidence="4 6" id="KW-1133">Transmembrane helix</keyword>
<feature type="transmembrane region" description="Helical" evidence="6">
    <location>
        <begin position="29"/>
        <end position="48"/>
    </location>
</feature>
<sequence>MSVFKKVLNILAPDAKKATDGRDQWPNRVSFVLAAMGGAVGLGNILRYPSVVFENNGLQWFIPYLISLVFLAIPLLILEISIGQAARGGGVIAFNTVSKRARGVGIGTILTGYMVATYYVAILAWVMIYFRHSFYTPQAWDGRGEEFYMKDVIANVDPIPGTFSEDGKSVATYAKYPGTGMVAETVGWAAFVWFVVFIMMFKGVGLSGRVVYVTMGLPIVMIFVLLGRGVSLPNAVEGIKLYMGHWDSEKLASGQIWQAAAGQIFFSTGVGFGYFTAFASYNPTFANAVQDSIIVACCNSLYEVIGAFAVFGIVGFLGLRPEAGDKLGTFTVGFLTYPLAITEMPASAFWAVIFFFTIMLVGLSSAYALVESVVTLICDTDWGKKVPRTVVCTVVIIVSFLLTLMYCSQFGYYLLDAVDTWLNNFSLLFMAFAECIATTTLYRYKEVVGQVGMIPFLIYNVGYVSAIILGIGVGHGATPWAGAVMGFGLFIVCGVAALLLAKSPDSRAPRFWANTPLLERFWWLAFYSGNQLTRDLNLVVAPATGKNWRIPVYWGPIVKYISAPILAIIVGFSYPLFNSKRNDPLHIFAFSAANVVMVLVVLGLIIPRSLSLLLPTERREKVEHYAPGVTMAPYEIHTGAVEETFEETEEMKHKH</sequence>
<evidence type="ECO:0000256" key="1">
    <source>
        <dbReference type="ARBA" id="ARBA00004141"/>
    </source>
</evidence>
<evidence type="ECO:0000256" key="5">
    <source>
        <dbReference type="ARBA" id="ARBA00023136"/>
    </source>
</evidence>
<feature type="transmembrane region" description="Helical" evidence="6">
    <location>
        <begin position="557"/>
        <end position="575"/>
    </location>
</feature>
<protein>
    <submittedName>
        <fullName evidence="7">Solute carrier family 6 (Neurotransmitter transporter, GABA) member 1</fullName>
    </submittedName>
</protein>
<feature type="transmembrane region" description="Helical" evidence="6">
    <location>
        <begin position="456"/>
        <end position="474"/>
    </location>
</feature>
<feature type="transmembrane region" description="Helical" evidence="6">
    <location>
        <begin position="211"/>
        <end position="236"/>
    </location>
</feature>
<keyword evidence="5 6" id="KW-0472">Membrane</keyword>
<organism evidence="7 8">
    <name type="scientific">Blastomyces parvus</name>
    <dbReference type="NCBI Taxonomy" id="2060905"/>
    <lineage>
        <taxon>Eukaryota</taxon>
        <taxon>Fungi</taxon>
        <taxon>Dikarya</taxon>
        <taxon>Ascomycota</taxon>
        <taxon>Pezizomycotina</taxon>
        <taxon>Eurotiomycetes</taxon>
        <taxon>Eurotiomycetidae</taxon>
        <taxon>Onygenales</taxon>
        <taxon>Ajellomycetaceae</taxon>
        <taxon>Blastomyces</taxon>
    </lineage>
</organism>
<reference evidence="7 8" key="1">
    <citation type="submission" date="2017-10" db="EMBL/GenBank/DDBJ databases">
        <title>Comparative genomics in systemic dimorphic fungi from Ajellomycetaceae.</title>
        <authorList>
            <person name="Munoz J.F."/>
            <person name="Mcewen J.G."/>
            <person name="Clay O.K."/>
            <person name="Cuomo C.A."/>
        </authorList>
    </citation>
    <scope>NUCLEOTIDE SEQUENCE [LARGE SCALE GENOMIC DNA]</scope>
    <source>
        <strain evidence="7 8">UAMH130</strain>
    </source>
</reference>
<dbReference type="CDD" id="cd11554">
    <property type="entry name" value="SLC6sbd_u2"/>
    <property type="match status" value="1"/>
</dbReference>
<evidence type="ECO:0000256" key="2">
    <source>
        <dbReference type="ARBA" id="ARBA00022448"/>
    </source>
</evidence>
<dbReference type="SUPFAM" id="SSF161070">
    <property type="entry name" value="SNF-like"/>
    <property type="match status" value="1"/>
</dbReference>
<dbReference type="STRING" id="2060905.A0A2B7WK08"/>
<gene>
    <name evidence="7" type="ORF">GX51_07584</name>
</gene>
<feature type="transmembrane region" description="Helical" evidence="6">
    <location>
        <begin position="256"/>
        <end position="281"/>
    </location>
</feature>
<feature type="transmembrane region" description="Helical" evidence="6">
    <location>
        <begin position="587"/>
        <end position="606"/>
    </location>
</feature>
<feature type="transmembrane region" description="Helical" evidence="6">
    <location>
        <begin position="421"/>
        <end position="444"/>
    </location>
</feature>
<dbReference type="Pfam" id="PF00209">
    <property type="entry name" value="SNF"/>
    <property type="match status" value="1"/>
</dbReference>
<name>A0A2B7WK08_9EURO</name>
<feature type="transmembrane region" description="Helical" evidence="6">
    <location>
        <begin position="186"/>
        <end position="204"/>
    </location>
</feature>
<dbReference type="OrthoDB" id="6581954at2759"/>
<feature type="transmembrane region" description="Helical" evidence="6">
    <location>
        <begin position="60"/>
        <end position="82"/>
    </location>
</feature>
<evidence type="ECO:0000256" key="6">
    <source>
        <dbReference type="SAM" id="Phobius"/>
    </source>
</evidence>
<dbReference type="GO" id="GO:0035725">
    <property type="term" value="P:sodium ion transmembrane transport"/>
    <property type="evidence" value="ECO:0007669"/>
    <property type="project" value="TreeGrafter"/>
</dbReference>
<dbReference type="PRINTS" id="PR00176">
    <property type="entry name" value="NANEUSMPORT"/>
</dbReference>
<evidence type="ECO:0000256" key="3">
    <source>
        <dbReference type="ARBA" id="ARBA00022692"/>
    </source>
</evidence>
<dbReference type="EMBL" id="PDNC01000158">
    <property type="protein sequence ID" value="PGG96936.1"/>
    <property type="molecule type" value="Genomic_DNA"/>
</dbReference>
<dbReference type="InterPro" id="IPR037272">
    <property type="entry name" value="SNS_sf"/>
</dbReference>
<feature type="transmembrane region" description="Helical" evidence="6">
    <location>
        <begin position="480"/>
        <end position="501"/>
    </location>
</feature>